<evidence type="ECO:0000256" key="2">
    <source>
        <dbReference type="SAM" id="Phobius"/>
    </source>
</evidence>
<keyword evidence="2" id="KW-1133">Transmembrane helix</keyword>
<feature type="region of interest" description="Disordered" evidence="1">
    <location>
        <begin position="150"/>
        <end position="172"/>
    </location>
</feature>
<accession>A0ABM1ME20</accession>
<sequence>MAAPSVSNVGYIFFFLVGLLVGILFHQYTNDSVSTGASLITYSFCSPIIYGFIYRRLFRTSLLDHIQFYSICVILLLCFVISNIDKRASLICGMLLGVFLAILSVLLVALNNKFKSNDLTNSQNQKFNQQIFEREPQLIEVVRLNVNLSSGTEDSSTSDSNTEHNSSHTFPE</sequence>
<feature type="compositionally biased region" description="Basic and acidic residues" evidence="1">
    <location>
        <begin position="161"/>
        <end position="172"/>
    </location>
</feature>
<reference evidence="4" key="1">
    <citation type="submission" date="2025-08" db="UniProtKB">
        <authorList>
            <consortium name="RefSeq"/>
        </authorList>
    </citation>
    <scope>IDENTIFICATION</scope>
    <source>
        <tissue evidence="4">Whole Larva</tissue>
    </source>
</reference>
<keyword evidence="3" id="KW-1185">Reference proteome</keyword>
<feature type="transmembrane region" description="Helical" evidence="2">
    <location>
        <begin position="88"/>
        <end position="110"/>
    </location>
</feature>
<proteinExistence type="predicted"/>
<organism evidence="3 4">
    <name type="scientific">Nicrophorus vespilloides</name>
    <name type="common">Boreal carrion beetle</name>
    <dbReference type="NCBI Taxonomy" id="110193"/>
    <lineage>
        <taxon>Eukaryota</taxon>
        <taxon>Metazoa</taxon>
        <taxon>Ecdysozoa</taxon>
        <taxon>Arthropoda</taxon>
        <taxon>Hexapoda</taxon>
        <taxon>Insecta</taxon>
        <taxon>Pterygota</taxon>
        <taxon>Neoptera</taxon>
        <taxon>Endopterygota</taxon>
        <taxon>Coleoptera</taxon>
        <taxon>Polyphaga</taxon>
        <taxon>Staphyliniformia</taxon>
        <taxon>Silphidae</taxon>
        <taxon>Nicrophorinae</taxon>
        <taxon>Nicrophorus</taxon>
    </lineage>
</organism>
<evidence type="ECO:0000256" key="1">
    <source>
        <dbReference type="SAM" id="MobiDB-lite"/>
    </source>
</evidence>
<name>A0ABM1ME20_NICVS</name>
<gene>
    <name evidence="4" type="primary">LOC108559939</name>
</gene>
<feature type="compositionally biased region" description="Low complexity" evidence="1">
    <location>
        <begin position="150"/>
        <end position="160"/>
    </location>
</feature>
<dbReference type="Proteomes" id="UP000695000">
    <property type="component" value="Unplaced"/>
</dbReference>
<keyword evidence="2" id="KW-0812">Transmembrane</keyword>
<feature type="transmembrane region" description="Helical" evidence="2">
    <location>
        <begin position="35"/>
        <end position="54"/>
    </location>
</feature>
<dbReference type="GeneID" id="108559939"/>
<feature type="transmembrane region" description="Helical" evidence="2">
    <location>
        <begin position="9"/>
        <end position="29"/>
    </location>
</feature>
<dbReference type="RefSeq" id="XP_017772820.1">
    <property type="nucleotide sequence ID" value="XM_017917331.1"/>
</dbReference>
<feature type="transmembrane region" description="Helical" evidence="2">
    <location>
        <begin position="66"/>
        <end position="82"/>
    </location>
</feature>
<evidence type="ECO:0000313" key="3">
    <source>
        <dbReference type="Proteomes" id="UP000695000"/>
    </source>
</evidence>
<evidence type="ECO:0000313" key="4">
    <source>
        <dbReference type="RefSeq" id="XP_017772820.1"/>
    </source>
</evidence>
<keyword evidence="2" id="KW-0472">Membrane</keyword>
<protein>
    <submittedName>
        <fullName evidence="4">Uncharacterized protein LOC108559939 isoform X1</fullName>
    </submittedName>
</protein>